<dbReference type="OrthoDB" id="582170at2"/>
<evidence type="ECO:0000259" key="3">
    <source>
        <dbReference type="PROSITE" id="PS50110"/>
    </source>
</evidence>
<dbReference type="PROSITE" id="PS50110">
    <property type="entry name" value="RESPONSE_REGULATORY"/>
    <property type="match status" value="1"/>
</dbReference>
<dbReference type="Proteomes" id="UP000321062">
    <property type="component" value="Chromosome"/>
</dbReference>
<dbReference type="AlphaFoldDB" id="A0A5B9DLZ3"/>
<dbReference type="EMBL" id="CP041690">
    <property type="protein sequence ID" value="QEE19699.1"/>
    <property type="molecule type" value="Genomic_DNA"/>
</dbReference>
<dbReference type="PANTHER" id="PTHR44591:SF24">
    <property type="entry name" value="PROTEIN-GLUTAMATE METHYLESTERASE_PROTEIN-GLUTAMINE GLUTAMINASE 1"/>
    <property type="match status" value="1"/>
</dbReference>
<dbReference type="InterPro" id="IPR001789">
    <property type="entry name" value="Sig_transdc_resp-reg_receiver"/>
</dbReference>
<evidence type="ECO:0000256" key="1">
    <source>
        <dbReference type="ARBA" id="ARBA00022553"/>
    </source>
</evidence>
<evidence type="ECO:0000313" key="5">
    <source>
        <dbReference type="Proteomes" id="UP000321062"/>
    </source>
</evidence>
<dbReference type="SUPFAM" id="SSF52172">
    <property type="entry name" value="CheY-like"/>
    <property type="match status" value="1"/>
</dbReference>
<sequence length="141" mass="15176">MSGEGTGSYSEAALSNLDVPARNTRALLLVEDEPLIAAGIAELLGEHGYEFVQSAYTYAEAEEAVGSGRFDGAILDVMLATRYVWPIAAALRDRGTPFLFLTGLEAGSIDEAFRDAPVVFKPFTEHELVSKLNALMSFMPS</sequence>
<keyword evidence="1 2" id="KW-0597">Phosphoprotein</keyword>
<dbReference type="Pfam" id="PF00072">
    <property type="entry name" value="Response_reg"/>
    <property type="match status" value="1"/>
</dbReference>
<evidence type="ECO:0000313" key="4">
    <source>
        <dbReference type="EMBL" id="QEE19699.1"/>
    </source>
</evidence>
<dbReference type="KEGG" id="yti:FNA67_05710"/>
<dbReference type="Gene3D" id="3.40.50.2300">
    <property type="match status" value="1"/>
</dbReference>
<name>A0A5B9DLZ3_9HYPH</name>
<evidence type="ECO:0000256" key="2">
    <source>
        <dbReference type="PROSITE-ProRule" id="PRU00169"/>
    </source>
</evidence>
<dbReference type="GO" id="GO:0000160">
    <property type="term" value="P:phosphorelay signal transduction system"/>
    <property type="evidence" value="ECO:0007669"/>
    <property type="project" value="InterPro"/>
</dbReference>
<keyword evidence="5" id="KW-1185">Reference proteome</keyword>
<organism evidence="4 5">
    <name type="scientific">Paradevosia tibetensis</name>
    <dbReference type="NCBI Taxonomy" id="1447062"/>
    <lineage>
        <taxon>Bacteria</taxon>
        <taxon>Pseudomonadati</taxon>
        <taxon>Pseudomonadota</taxon>
        <taxon>Alphaproteobacteria</taxon>
        <taxon>Hyphomicrobiales</taxon>
        <taxon>Devosiaceae</taxon>
        <taxon>Paradevosia</taxon>
    </lineage>
</organism>
<dbReference type="PANTHER" id="PTHR44591">
    <property type="entry name" value="STRESS RESPONSE REGULATOR PROTEIN 1"/>
    <property type="match status" value="1"/>
</dbReference>
<dbReference type="SMART" id="SM00448">
    <property type="entry name" value="REC"/>
    <property type="match status" value="1"/>
</dbReference>
<reference evidence="4 5" key="1">
    <citation type="journal article" date="2015" name="Int. J. Syst. Evol. Microbiol.">
        <title>Youhaiella tibetensis gen. nov., sp. nov., isolated from subsurface sediment.</title>
        <authorList>
            <person name="Wang Y.X."/>
            <person name="Huang F.Q."/>
            <person name="Nogi Y."/>
            <person name="Pang S.J."/>
            <person name="Wang P.K."/>
            <person name="Lv J."/>
        </authorList>
    </citation>
    <scope>NUCLEOTIDE SEQUENCE [LARGE SCALE GENOMIC DNA]</scope>
    <source>
        <strain evidence="5">fig4</strain>
    </source>
</reference>
<protein>
    <submittedName>
        <fullName evidence="4">Response regulator</fullName>
    </submittedName>
</protein>
<gene>
    <name evidence="4" type="ORF">FNA67_05710</name>
</gene>
<feature type="domain" description="Response regulatory" evidence="3">
    <location>
        <begin position="26"/>
        <end position="136"/>
    </location>
</feature>
<feature type="modified residue" description="4-aspartylphosphate" evidence="2">
    <location>
        <position position="76"/>
    </location>
</feature>
<dbReference type="InterPro" id="IPR050595">
    <property type="entry name" value="Bact_response_regulator"/>
</dbReference>
<proteinExistence type="predicted"/>
<accession>A0A5B9DLZ3</accession>
<dbReference type="InterPro" id="IPR011006">
    <property type="entry name" value="CheY-like_superfamily"/>
</dbReference>